<comment type="caution">
    <text evidence="1">The sequence shown here is derived from an EMBL/GenBank/DDBJ whole genome shotgun (WGS) entry which is preliminary data.</text>
</comment>
<name>A0A9X2DPJ2_9BACI</name>
<organism evidence="1 2">
    <name type="scientific">Halalkalibacter oceani</name>
    <dbReference type="NCBI Taxonomy" id="1653776"/>
    <lineage>
        <taxon>Bacteria</taxon>
        <taxon>Bacillati</taxon>
        <taxon>Bacillota</taxon>
        <taxon>Bacilli</taxon>
        <taxon>Bacillales</taxon>
        <taxon>Bacillaceae</taxon>
        <taxon>Halalkalibacter</taxon>
    </lineage>
</organism>
<dbReference type="InterPro" id="IPR020140">
    <property type="entry name" value="Uncharacterised_YusG"/>
</dbReference>
<keyword evidence="2" id="KW-1185">Reference proteome</keyword>
<evidence type="ECO:0000313" key="2">
    <source>
        <dbReference type="Proteomes" id="UP001139179"/>
    </source>
</evidence>
<proteinExistence type="predicted"/>
<dbReference type="AlphaFoldDB" id="A0A9X2DPJ2"/>
<protein>
    <submittedName>
        <fullName evidence="1">YusG family protein</fullName>
    </submittedName>
</protein>
<sequence length="78" mass="8983">MGFVRVDVTGQVKGKYEAGTLNLYIGDTQIGKVSETSQGLQHDMFQGYEFEQDKIYRYEQEKPEQITSYVDSCEEGWC</sequence>
<evidence type="ECO:0000313" key="1">
    <source>
        <dbReference type="EMBL" id="MCM3714002.1"/>
    </source>
</evidence>
<accession>A0A9X2DPJ2</accession>
<dbReference type="Proteomes" id="UP001139179">
    <property type="component" value="Unassembled WGS sequence"/>
</dbReference>
<dbReference type="EMBL" id="JAMBOL010000005">
    <property type="protein sequence ID" value="MCM3714002.1"/>
    <property type="molecule type" value="Genomic_DNA"/>
</dbReference>
<dbReference type="RefSeq" id="WP_251222808.1">
    <property type="nucleotide sequence ID" value="NZ_JAMBOL010000005.1"/>
</dbReference>
<reference evidence="1" key="1">
    <citation type="submission" date="2022-05" db="EMBL/GenBank/DDBJ databases">
        <title>Comparative Genomics of Spacecraft Associated Microbes.</title>
        <authorList>
            <person name="Tran M.T."/>
            <person name="Wright A."/>
            <person name="Seuylemezian A."/>
            <person name="Eisen J."/>
            <person name="Coil D."/>
        </authorList>
    </citation>
    <scope>NUCLEOTIDE SEQUENCE</scope>
    <source>
        <strain evidence="1">214.1.1</strain>
    </source>
</reference>
<dbReference type="Pfam" id="PF10830">
    <property type="entry name" value="DUF2553"/>
    <property type="match status" value="1"/>
</dbReference>
<gene>
    <name evidence="1" type="ORF">M3202_07875</name>
</gene>